<accession>A0ABQ7AGV5</accession>
<evidence type="ECO:0000313" key="1">
    <source>
        <dbReference type="EMBL" id="KAF3496865.1"/>
    </source>
</evidence>
<keyword evidence="2" id="KW-1185">Reference proteome</keyword>
<protein>
    <submittedName>
        <fullName evidence="1">Uncharacterized protein</fullName>
    </submittedName>
</protein>
<name>A0ABQ7AGV5_BRACR</name>
<comment type="caution">
    <text evidence="1">The sequence shown here is derived from an EMBL/GenBank/DDBJ whole genome shotgun (WGS) entry which is preliminary data.</text>
</comment>
<sequence>MSKAKTKFNLPPVSGGASEHVPTPVALLLPCLCSLCLCIAFFPSSGYACGSGLGFRSVDSSAREGSVMQLSCRSSGGSPAAVIGVSGSLRVVENRPQLFLRSCLDCNCSGSADTGVGFYQSGFRGWRVRSIDDISCFLLGSAESCALLGCVWTLVTEALRYVYRPLLLVRASWTAKATIGTILNGFGEDCFSSFWNGSEPMWIELWRRIGGSNDAGSCDLASEDNTDLQLQ</sequence>
<gene>
    <name evidence="1" type="ORF">DY000_02056476</name>
</gene>
<evidence type="ECO:0000313" key="2">
    <source>
        <dbReference type="Proteomes" id="UP000266723"/>
    </source>
</evidence>
<dbReference type="Proteomes" id="UP000266723">
    <property type="component" value="Unassembled WGS sequence"/>
</dbReference>
<reference evidence="1 2" key="1">
    <citation type="journal article" date="2020" name="BMC Genomics">
        <title>Intraspecific diversification of the crop wild relative Brassica cretica Lam. using demographic model selection.</title>
        <authorList>
            <person name="Kioukis A."/>
            <person name="Michalopoulou V.A."/>
            <person name="Briers L."/>
            <person name="Pirintsos S."/>
            <person name="Studholme D.J."/>
            <person name="Pavlidis P."/>
            <person name="Sarris P.F."/>
        </authorList>
    </citation>
    <scope>NUCLEOTIDE SEQUENCE [LARGE SCALE GENOMIC DNA]</scope>
    <source>
        <strain evidence="2">cv. PFS-1207/04</strain>
    </source>
</reference>
<dbReference type="EMBL" id="QGKV02002055">
    <property type="protein sequence ID" value="KAF3496865.1"/>
    <property type="molecule type" value="Genomic_DNA"/>
</dbReference>
<proteinExistence type="predicted"/>
<organism evidence="1 2">
    <name type="scientific">Brassica cretica</name>
    <name type="common">Mustard</name>
    <dbReference type="NCBI Taxonomy" id="69181"/>
    <lineage>
        <taxon>Eukaryota</taxon>
        <taxon>Viridiplantae</taxon>
        <taxon>Streptophyta</taxon>
        <taxon>Embryophyta</taxon>
        <taxon>Tracheophyta</taxon>
        <taxon>Spermatophyta</taxon>
        <taxon>Magnoliopsida</taxon>
        <taxon>eudicotyledons</taxon>
        <taxon>Gunneridae</taxon>
        <taxon>Pentapetalae</taxon>
        <taxon>rosids</taxon>
        <taxon>malvids</taxon>
        <taxon>Brassicales</taxon>
        <taxon>Brassicaceae</taxon>
        <taxon>Brassiceae</taxon>
        <taxon>Brassica</taxon>
    </lineage>
</organism>